<protein>
    <submittedName>
        <fullName evidence="1">Uncharacterized protein</fullName>
    </submittedName>
</protein>
<accession>A0AAP3SIW3</accession>
<dbReference type="EMBL" id="CP083685">
    <property type="protein sequence ID" value="UYU91649.1"/>
    <property type="molecule type" value="Genomic_DNA"/>
</dbReference>
<dbReference type="Proteomes" id="UP001162960">
    <property type="component" value="Chromosome"/>
</dbReference>
<organism evidence="1 3">
    <name type="scientific">Bacteroides thetaiotaomicron</name>
    <dbReference type="NCBI Taxonomy" id="818"/>
    <lineage>
        <taxon>Bacteria</taxon>
        <taxon>Pseudomonadati</taxon>
        <taxon>Bacteroidota</taxon>
        <taxon>Bacteroidia</taxon>
        <taxon>Bacteroidales</taxon>
        <taxon>Bacteroidaceae</taxon>
        <taxon>Bacteroides</taxon>
    </lineage>
</organism>
<reference evidence="2" key="1">
    <citation type="submission" date="2021-06" db="EMBL/GenBank/DDBJ databases">
        <title>Interrogation of the integrated mobile genetic elements in gut-associated Bacteroides with a consensus prediction approach.</title>
        <authorList>
            <person name="Campbell D.E."/>
            <person name="Leigh J.R."/>
            <person name="Kim T."/>
            <person name="England W."/>
            <person name="Whitaker R.J."/>
            <person name="Degnan P.H."/>
        </authorList>
    </citation>
    <scope>NUCLEOTIDE SEQUENCE</scope>
    <source>
        <strain evidence="2">VPI-3443</strain>
    </source>
</reference>
<evidence type="ECO:0000313" key="2">
    <source>
        <dbReference type="EMBL" id="UYU91649.1"/>
    </source>
</evidence>
<dbReference type="AlphaFoldDB" id="A0AAP3SIW3"/>
<evidence type="ECO:0000313" key="3">
    <source>
        <dbReference type="Proteomes" id="UP001217776"/>
    </source>
</evidence>
<gene>
    <name evidence="2" type="ORF">KQP74_03145</name>
    <name evidence="1" type="ORF">PO127_23585</name>
</gene>
<dbReference type="Proteomes" id="UP001217776">
    <property type="component" value="Unassembled WGS sequence"/>
</dbReference>
<reference evidence="1" key="2">
    <citation type="submission" date="2022-10" db="EMBL/GenBank/DDBJ databases">
        <title>Human gut microbiome strain richness.</title>
        <authorList>
            <person name="Chen-Liaw A."/>
        </authorList>
    </citation>
    <scope>NUCLEOTIDE SEQUENCE</scope>
    <source>
        <strain evidence="1">1001283st1_A3_1001283B150304_161114</strain>
    </source>
</reference>
<name>A0AAP3SIW3_BACT4</name>
<dbReference type="RefSeq" id="WP_176702566.1">
    <property type="nucleotide sequence ID" value="NZ_BAABXH010000001.1"/>
</dbReference>
<evidence type="ECO:0000313" key="1">
    <source>
        <dbReference type="EMBL" id="MDC2238732.1"/>
    </source>
</evidence>
<dbReference type="EMBL" id="JAQNVG010000058">
    <property type="protein sequence ID" value="MDC2238732.1"/>
    <property type="molecule type" value="Genomic_DNA"/>
</dbReference>
<proteinExistence type="predicted"/>
<sequence length="46" mass="5396">MKQIFNEEQINKAAFIIESPLSKLSELYHSEVKNLAILMSWTTRKD</sequence>